<dbReference type="Ensembl" id="ENSSFAT00005015255.1">
    <property type="protein sequence ID" value="ENSSFAP00005014642.1"/>
    <property type="gene ID" value="ENSSFAG00005007864.1"/>
</dbReference>
<feature type="region of interest" description="Disordered" evidence="5">
    <location>
        <begin position="1104"/>
        <end position="1127"/>
    </location>
</feature>
<reference evidence="7" key="2">
    <citation type="submission" date="2025-08" db="UniProtKB">
        <authorList>
            <consortium name="Ensembl"/>
        </authorList>
    </citation>
    <scope>IDENTIFICATION</scope>
</reference>
<evidence type="ECO:0000256" key="3">
    <source>
        <dbReference type="ARBA" id="ARBA00023134"/>
    </source>
</evidence>
<dbReference type="PROSITE" id="PS51720">
    <property type="entry name" value="G_AIG1"/>
    <property type="match status" value="2"/>
</dbReference>
<dbReference type="CDD" id="cd01852">
    <property type="entry name" value="AIG1"/>
    <property type="match status" value="1"/>
</dbReference>
<name>A0A672G8Q7_SALFA</name>
<feature type="domain" description="AIG1-type G" evidence="6">
    <location>
        <begin position="437"/>
        <end position="625"/>
    </location>
</feature>
<dbReference type="SUPFAM" id="SSF52540">
    <property type="entry name" value="P-loop containing nucleoside triphosphate hydrolases"/>
    <property type="match status" value="4"/>
</dbReference>
<comment type="similarity">
    <text evidence="1">Belongs to the TRAFAC class TrmE-Era-EngA-EngB-Septin-like GTPase superfamily. AIG1/Toc34/Toc159-like paraseptin GTPase family. IAN subfamily.</text>
</comment>
<feature type="compositionally biased region" description="Basic and acidic residues" evidence="5">
    <location>
        <begin position="1204"/>
        <end position="1228"/>
    </location>
</feature>
<evidence type="ECO:0000256" key="4">
    <source>
        <dbReference type="SAM" id="Coils"/>
    </source>
</evidence>
<dbReference type="InterPro" id="IPR045058">
    <property type="entry name" value="GIMA/IAN/Toc"/>
</dbReference>
<dbReference type="Gene3D" id="3.40.50.300">
    <property type="entry name" value="P-loop containing nucleotide triphosphate hydrolases"/>
    <property type="match status" value="4"/>
</dbReference>
<dbReference type="FunCoup" id="A0A672G8Q7">
    <property type="interactions" value="22"/>
</dbReference>
<feature type="region of interest" description="Disordered" evidence="5">
    <location>
        <begin position="1196"/>
        <end position="1229"/>
    </location>
</feature>
<feature type="region of interest" description="Disordered" evidence="5">
    <location>
        <begin position="976"/>
        <end position="1076"/>
    </location>
</feature>
<dbReference type="OrthoDB" id="8954335at2759"/>
<feature type="region of interest" description="Disordered" evidence="5">
    <location>
        <begin position="203"/>
        <end position="239"/>
    </location>
</feature>
<dbReference type="GO" id="GO:0005525">
    <property type="term" value="F:GTP binding"/>
    <property type="evidence" value="ECO:0007669"/>
    <property type="project" value="UniProtKB-KW"/>
</dbReference>
<feature type="compositionally biased region" description="Basic and acidic residues" evidence="5">
    <location>
        <begin position="976"/>
        <end position="1015"/>
    </location>
</feature>
<protein>
    <submittedName>
        <fullName evidence="7">WW domain-binding protein 11-like</fullName>
    </submittedName>
</protein>
<keyword evidence="8" id="KW-1185">Reference proteome</keyword>
<dbReference type="PANTHER" id="PTHR10903">
    <property type="entry name" value="GTPASE, IMAP FAMILY MEMBER-RELATED"/>
    <property type="match status" value="1"/>
</dbReference>
<keyword evidence="4" id="KW-0175">Coiled coil</keyword>
<reference evidence="7" key="1">
    <citation type="submission" date="2019-06" db="EMBL/GenBank/DDBJ databases">
        <authorList>
            <consortium name="Wellcome Sanger Institute Data Sharing"/>
        </authorList>
    </citation>
    <scope>NUCLEOTIDE SEQUENCE [LARGE SCALE GENOMIC DNA]</scope>
</reference>
<dbReference type="Pfam" id="PF04548">
    <property type="entry name" value="AIG1"/>
    <property type="match status" value="4"/>
</dbReference>
<dbReference type="Proteomes" id="UP000472267">
    <property type="component" value="Chromosome 17"/>
</dbReference>
<reference evidence="7" key="3">
    <citation type="submission" date="2025-09" db="UniProtKB">
        <authorList>
            <consortium name="Ensembl"/>
        </authorList>
    </citation>
    <scope>IDENTIFICATION</scope>
</reference>
<evidence type="ECO:0000256" key="5">
    <source>
        <dbReference type="SAM" id="MobiDB-lite"/>
    </source>
</evidence>
<organism evidence="7 8">
    <name type="scientific">Salarias fasciatus</name>
    <name type="common">Jewelled blenny</name>
    <name type="synonym">Blennius fasciatus</name>
    <dbReference type="NCBI Taxonomy" id="181472"/>
    <lineage>
        <taxon>Eukaryota</taxon>
        <taxon>Metazoa</taxon>
        <taxon>Chordata</taxon>
        <taxon>Craniata</taxon>
        <taxon>Vertebrata</taxon>
        <taxon>Euteleostomi</taxon>
        <taxon>Actinopterygii</taxon>
        <taxon>Neopterygii</taxon>
        <taxon>Teleostei</taxon>
        <taxon>Neoteleostei</taxon>
        <taxon>Acanthomorphata</taxon>
        <taxon>Ovalentaria</taxon>
        <taxon>Blenniimorphae</taxon>
        <taxon>Blenniiformes</taxon>
        <taxon>Blennioidei</taxon>
        <taxon>Blenniidae</taxon>
        <taxon>Salariinae</taxon>
        <taxon>Salarias</taxon>
    </lineage>
</organism>
<feature type="coiled-coil region" evidence="4">
    <location>
        <begin position="1302"/>
        <end position="1329"/>
    </location>
</feature>
<keyword evidence="3" id="KW-0342">GTP-binding</keyword>
<feature type="compositionally biased region" description="Basic and acidic residues" evidence="5">
    <location>
        <begin position="1021"/>
        <end position="1076"/>
    </location>
</feature>
<feature type="region of interest" description="Disordered" evidence="5">
    <location>
        <begin position="927"/>
        <end position="953"/>
    </location>
</feature>
<evidence type="ECO:0000313" key="7">
    <source>
        <dbReference type="Ensembl" id="ENSSFAP00005014642.1"/>
    </source>
</evidence>
<evidence type="ECO:0000256" key="1">
    <source>
        <dbReference type="ARBA" id="ARBA00008535"/>
    </source>
</evidence>
<gene>
    <name evidence="7" type="primary">LOC115404479</name>
</gene>
<keyword evidence="2" id="KW-0547">Nucleotide-binding</keyword>
<evidence type="ECO:0000256" key="2">
    <source>
        <dbReference type="ARBA" id="ARBA00022741"/>
    </source>
</evidence>
<dbReference type="InterPro" id="IPR027417">
    <property type="entry name" value="P-loop_NTPase"/>
</dbReference>
<feature type="compositionally biased region" description="Basic and acidic residues" evidence="5">
    <location>
        <begin position="203"/>
        <end position="213"/>
    </location>
</feature>
<evidence type="ECO:0000313" key="8">
    <source>
        <dbReference type="Proteomes" id="UP000472267"/>
    </source>
</evidence>
<proteinExistence type="inferred from homology"/>
<sequence>MFSADIMANEVSASSIKHRRSFRLTRPNMSELRLVLLGNSWSERSSVGNFILRMNTFNTEEELNQCVCVSTKSKDNKIFLINTPNLLQPNISLTEHLECCMSLSSPGPHLFLLVIQPESFTEENSQRLQSILQNFGEQSWTHSVLLISGPEEETSPLEEIFPSLRDLIKKCKVKLFWNKKPQQQQQNLLTCIWEMMKETKGEHVTPEVYRDSSSDLPSGPKDLKTERPSTSFNQDPPDGSKHGLRIVLFGKGDTKKISLGNMITGKLWEAISSFSRFHGTRKCESVSGEWDRKPLTVVKTPDIFNLPVEAVRKEMERCVELCSPGPNVLLLLVKPSEFTEENRKTLMFILSLFGQDVFKHSMVVLTHEDGDRHPTVDKLIQDCQQKVHRLTAEWKDPSDPDFQEFMQKMENIVNAHREEFLVADKETDVGTVTTEPKPPVNLVLFGRRGTGKTSAVNAILGQGRLGPAATSSECVRNQGEVCGRRVSVVELPALYGRPQEEVMEEALSCVSLCDPEGVHAFMLVLPVGPLTDEDKGELETIQKTFSSSVNDFTMILFSVDSDPSTLNFPKGNKEVEELIQSCSGEHFVLNINGRQELSRLFYYVDKMRDRNEEHSYTMKMFHQAQVTKINLLLSELNDLKAKSSGTCDEEIQNTECLRIVLLGKTGSGKSSSGNTILGRKEFKAAPGGKSVTKHCQKAVGEVNNREIVVVDTPGLFDDSLSNEEINEELVKCVSLLAPGPHVFLLVVSITNRFTPEEKEALNLIRKAFGKNSLLFTFILLTSGDALDDVLVSDEEYIKNNCEDSFKSLISNCGGRYHVFNNRIRNPNQVSELIAKIDSMVKKNGGDCFTNELLKEAETAIMKEMERILKEKEEEMKREREELEKKHEEEMQKMTMRMEKQRAEQEEKRKLIKDQLKEKEENIRKERELRKREQEKRAEEDRIKKRQDEDKRREWEQKLEELEKKIKCESAQKEFIDKKLVETREEMRKDRKNWEKERKEWWKKKEKEDEEIRQQEQTKLLKLQEEFEQERGKYEKKRREDDKKKQQEEERKRQELEENYKNELENMKKKYEEEARKQAEEFNDFRNMKEMDFAALTDKHMQELFELQEEHSKRQQEQKNESEEKEKSLKNHMDELLDKHKQELTDVTLAILMQQKENHEKMKKLQTKHKDDMDKLLSDQKSDLDKKMTDEINRLKQVQQNEMDALLKEPETESKEQRKAEMATNHEEEMQNLTTKVEAQQKQTWSTKIDELQKQQDEEMTEFRKEIFTELKRKEEKEIEFKKQYDKDIEVLIQKITDRDHDVKELETLKEKQEKELQELKKKLNSERGCKMS</sequence>
<feature type="region of interest" description="Disordered" evidence="5">
    <location>
        <begin position="873"/>
        <end position="907"/>
    </location>
</feature>
<dbReference type="FunFam" id="3.40.50.300:FF:000366">
    <property type="entry name" value="GTPase, IMAP family member 2"/>
    <property type="match status" value="1"/>
</dbReference>
<dbReference type="PANTHER" id="PTHR10903:SF188">
    <property type="entry name" value="GTPASE IMAP FAMILY MEMBER 2-LIKE-RELATED"/>
    <property type="match status" value="1"/>
</dbReference>
<accession>A0A672G8Q7</accession>
<dbReference type="InterPro" id="IPR006703">
    <property type="entry name" value="G_AIG1"/>
</dbReference>
<evidence type="ECO:0000259" key="6">
    <source>
        <dbReference type="PROSITE" id="PS51720"/>
    </source>
</evidence>
<dbReference type="InParanoid" id="A0A672G8Q7"/>
<feature type="domain" description="AIG1-type G" evidence="6">
    <location>
        <begin position="654"/>
        <end position="857"/>
    </location>
</feature>